<name>A0A5B8ST05_9GAMM</name>
<dbReference type="PROSITE" id="PS00379">
    <property type="entry name" value="CDP_ALCOHOL_P_TRANSF"/>
    <property type="match status" value="1"/>
</dbReference>
<dbReference type="GO" id="GO:0008654">
    <property type="term" value="P:phospholipid biosynthetic process"/>
    <property type="evidence" value="ECO:0007669"/>
    <property type="project" value="InterPro"/>
</dbReference>
<dbReference type="GO" id="GO:0016780">
    <property type="term" value="F:phosphotransferase activity, for other substituted phosphate groups"/>
    <property type="evidence" value="ECO:0007669"/>
    <property type="project" value="InterPro"/>
</dbReference>
<evidence type="ECO:0000256" key="1">
    <source>
        <dbReference type="ARBA" id="ARBA00022679"/>
    </source>
</evidence>
<feature type="transmembrane region" description="Helical" evidence="3">
    <location>
        <begin position="154"/>
        <end position="173"/>
    </location>
</feature>
<accession>A0A5B8ST05</accession>
<dbReference type="GO" id="GO:0016020">
    <property type="term" value="C:membrane"/>
    <property type="evidence" value="ECO:0007669"/>
    <property type="project" value="InterPro"/>
</dbReference>
<proteinExistence type="inferred from homology"/>
<feature type="transmembrane region" description="Helical" evidence="3">
    <location>
        <begin position="179"/>
        <end position="201"/>
    </location>
</feature>
<keyword evidence="3" id="KW-0472">Membrane</keyword>
<dbReference type="KEGG" id="paur:FGL86_10280"/>
<dbReference type="EMBL" id="CP042382">
    <property type="protein sequence ID" value="QEA39424.1"/>
    <property type="molecule type" value="Genomic_DNA"/>
</dbReference>
<evidence type="ECO:0000256" key="2">
    <source>
        <dbReference type="RuleBase" id="RU003750"/>
    </source>
</evidence>
<dbReference type="InterPro" id="IPR043130">
    <property type="entry name" value="CDP-OH_PTrfase_TM_dom"/>
</dbReference>
<dbReference type="Pfam" id="PF01066">
    <property type="entry name" value="CDP-OH_P_transf"/>
    <property type="match status" value="1"/>
</dbReference>
<dbReference type="Proteomes" id="UP000321272">
    <property type="component" value="Chromosome"/>
</dbReference>
<reference evidence="4 5" key="1">
    <citation type="submission" date="2019-06" db="EMBL/GenBank/DDBJ databases">
        <title>Genome analyses of bacteria isolated from kimchi.</title>
        <authorList>
            <person name="Lee S."/>
            <person name="Ahn S."/>
            <person name="Roh S."/>
        </authorList>
    </citation>
    <scope>NUCLEOTIDE SEQUENCE [LARGE SCALE GENOMIC DNA]</scope>
    <source>
        <strain evidence="4 5">CBA4606</strain>
    </source>
</reference>
<evidence type="ECO:0000313" key="5">
    <source>
        <dbReference type="Proteomes" id="UP000321272"/>
    </source>
</evidence>
<dbReference type="InterPro" id="IPR000462">
    <property type="entry name" value="CDP-OH_P_trans"/>
</dbReference>
<keyword evidence="5" id="KW-1185">Reference proteome</keyword>
<evidence type="ECO:0000313" key="4">
    <source>
        <dbReference type="EMBL" id="QEA39424.1"/>
    </source>
</evidence>
<sequence length="217" mass="23780">MLDRWTMPWMQRPLNRLLPGLIAWNIRPVQLPVAGFVIGMLALPLLAFEHYGLALLAIVLNRLGDGLDGALARRTQQTSDAGGFLDIGLDFVFYAAVVLGFALADPAGNALAATFLLFAFIGTGTSFLAFAIVAKRHELERPSFQRKAFYYLHGLTEGTETLLALAAFCLWPAHFSLLASLFAIACLITTATRLWGGYLTLRNLETRQQKRATKAAP</sequence>
<keyword evidence="1 2" id="KW-0808">Transferase</keyword>
<comment type="similarity">
    <text evidence="2">Belongs to the CDP-alcohol phosphatidyltransferase class-I family.</text>
</comment>
<dbReference type="OrthoDB" id="9790577at2"/>
<feature type="transmembrane region" description="Helical" evidence="3">
    <location>
        <begin position="33"/>
        <end position="60"/>
    </location>
</feature>
<dbReference type="AlphaFoldDB" id="A0A5B8ST05"/>
<organism evidence="4 5">
    <name type="scientific">Pistricoccus aurantiacus</name>
    <dbReference type="NCBI Taxonomy" id="1883414"/>
    <lineage>
        <taxon>Bacteria</taxon>
        <taxon>Pseudomonadati</taxon>
        <taxon>Pseudomonadota</taxon>
        <taxon>Gammaproteobacteria</taxon>
        <taxon>Oceanospirillales</taxon>
        <taxon>Halomonadaceae</taxon>
        <taxon>Pistricoccus</taxon>
    </lineage>
</organism>
<keyword evidence="3" id="KW-1133">Transmembrane helix</keyword>
<dbReference type="RefSeq" id="WP_147184476.1">
    <property type="nucleotide sequence ID" value="NZ_CP042382.1"/>
</dbReference>
<feature type="transmembrane region" description="Helical" evidence="3">
    <location>
        <begin position="81"/>
        <end position="104"/>
    </location>
</feature>
<dbReference type="InterPro" id="IPR048254">
    <property type="entry name" value="CDP_ALCOHOL_P_TRANSF_CS"/>
</dbReference>
<evidence type="ECO:0000256" key="3">
    <source>
        <dbReference type="SAM" id="Phobius"/>
    </source>
</evidence>
<feature type="transmembrane region" description="Helical" evidence="3">
    <location>
        <begin position="110"/>
        <end position="133"/>
    </location>
</feature>
<protein>
    <submittedName>
        <fullName evidence="4">CDP-alcohol phosphatidyltransferase family protein</fullName>
    </submittedName>
</protein>
<gene>
    <name evidence="4" type="ORF">FGL86_10280</name>
</gene>
<dbReference type="Gene3D" id="1.20.120.1760">
    <property type="match status" value="1"/>
</dbReference>
<keyword evidence="3" id="KW-0812">Transmembrane</keyword>